<organism evidence="1 2">
    <name type="scientific">Hirschia litorea</name>
    <dbReference type="NCBI Taxonomy" id="1199156"/>
    <lineage>
        <taxon>Bacteria</taxon>
        <taxon>Pseudomonadati</taxon>
        <taxon>Pseudomonadota</taxon>
        <taxon>Alphaproteobacteria</taxon>
        <taxon>Hyphomonadales</taxon>
        <taxon>Hyphomonadaceae</taxon>
        <taxon>Hirschia</taxon>
    </lineage>
</organism>
<comment type="caution">
    <text evidence="1">The sequence shown here is derived from an EMBL/GenBank/DDBJ whole genome shotgun (WGS) entry which is preliminary data.</text>
</comment>
<dbReference type="EMBL" id="JBHTBR010000002">
    <property type="protein sequence ID" value="MFC7291019.1"/>
    <property type="molecule type" value="Genomic_DNA"/>
</dbReference>
<keyword evidence="2" id="KW-1185">Reference proteome</keyword>
<reference evidence="2" key="1">
    <citation type="journal article" date="2019" name="Int. J. Syst. Evol. Microbiol.">
        <title>The Global Catalogue of Microorganisms (GCM) 10K type strain sequencing project: providing services to taxonomists for standard genome sequencing and annotation.</title>
        <authorList>
            <consortium name="The Broad Institute Genomics Platform"/>
            <consortium name="The Broad Institute Genome Sequencing Center for Infectious Disease"/>
            <person name="Wu L."/>
            <person name="Ma J."/>
        </authorList>
    </citation>
    <scope>NUCLEOTIDE SEQUENCE [LARGE SCALE GENOMIC DNA]</scope>
    <source>
        <strain evidence="2">CCUG 51308</strain>
    </source>
</reference>
<dbReference type="Gene3D" id="3.30.70.100">
    <property type="match status" value="1"/>
</dbReference>
<dbReference type="InterPro" id="IPR011008">
    <property type="entry name" value="Dimeric_a/b-barrel"/>
</dbReference>
<evidence type="ECO:0000313" key="2">
    <source>
        <dbReference type="Proteomes" id="UP001596492"/>
    </source>
</evidence>
<dbReference type="Proteomes" id="UP001596492">
    <property type="component" value="Unassembled WGS sequence"/>
</dbReference>
<gene>
    <name evidence="1" type="ORF">ACFQS8_05285</name>
</gene>
<keyword evidence="1" id="KW-0503">Monooxygenase</keyword>
<accession>A0ABW2IJ99</accession>
<dbReference type="EC" id="1.14.-.-" evidence="1"/>
<keyword evidence="1" id="KW-0560">Oxidoreductase</keyword>
<sequence length="108" mass="11984">MPHIHAINCIEVPHGYEQSAIDVREVYVDYFKKQAGFVSSTFYRASTSRDAINFVNIVVWESQEAYDAVVNAGYGNSDGENEDGMKVLGKGFPDPIKVHPGVYEIIGN</sequence>
<name>A0ABW2IJ99_9PROT</name>
<proteinExistence type="predicted"/>
<dbReference type="RefSeq" id="WP_382166220.1">
    <property type="nucleotide sequence ID" value="NZ_JBHTBR010000002.1"/>
</dbReference>
<dbReference type="SUPFAM" id="SSF54909">
    <property type="entry name" value="Dimeric alpha+beta barrel"/>
    <property type="match status" value="1"/>
</dbReference>
<dbReference type="GO" id="GO:0004497">
    <property type="term" value="F:monooxygenase activity"/>
    <property type="evidence" value="ECO:0007669"/>
    <property type="project" value="UniProtKB-KW"/>
</dbReference>
<evidence type="ECO:0000313" key="1">
    <source>
        <dbReference type="EMBL" id="MFC7291019.1"/>
    </source>
</evidence>
<protein>
    <submittedName>
        <fullName evidence="1">Antibiotic biosynthesis monooxygenase family protein</fullName>
        <ecNumber evidence="1">1.14.-.-</ecNumber>
    </submittedName>
</protein>